<keyword evidence="2" id="KW-1185">Reference proteome</keyword>
<sequence>MSSYTLPSVIGEFPYLQGLDLGVGLNVITGQVTASPLDKLHEKSVRPAVSERSRRVLVSDEKTRKSETEIGVQASCPIPTTALKGSAGTDYKTAVECS</sequence>
<accession>A0A9K3DAU6</accession>
<comment type="caution">
    <text evidence="1">The sequence shown here is derived from an EMBL/GenBank/DDBJ whole genome shotgun (WGS) entry which is preliminary data.</text>
</comment>
<dbReference type="AlphaFoldDB" id="A0A9K3DAU6"/>
<gene>
    <name evidence="1" type="ORF">KIPB_013223</name>
</gene>
<evidence type="ECO:0000313" key="1">
    <source>
        <dbReference type="EMBL" id="GIQ90428.1"/>
    </source>
</evidence>
<organism evidence="1 2">
    <name type="scientific">Kipferlia bialata</name>
    <dbReference type="NCBI Taxonomy" id="797122"/>
    <lineage>
        <taxon>Eukaryota</taxon>
        <taxon>Metamonada</taxon>
        <taxon>Carpediemonas-like organisms</taxon>
        <taxon>Kipferlia</taxon>
    </lineage>
</organism>
<reference evidence="1 2" key="1">
    <citation type="journal article" date="2018" name="PLoS ONE">
        <title>The draft genome of Kipferlia bialata reveals reductive genome evolution in fornicate parasites.</title>
        <authorList>
            <person name="Tanifuji G."/>
            <person name="Takabayashi S."/>
            <person name="Kume K."/>
            <person name="Takagi M."/>
            <person name="Nakayama T."/>
            <person name="Kamikawa R."/>
            <person name="Inagaki Y."/>
            <person name="Hashimoto T."/>
        </authorList>
    </citation>
    <scope>NUCLEOTIDE SEQUENCE [LARGE SCALE GENOMIC DNA]</scope>
    <source>
        <strain evidence="1">NY0173</strain>
    </source>
</reference>
<evidence type="ECO:0000313" key="2">
    <source>
        <dbReference type="Proteomes" id="UP000265618"/>
    </source>
</evidence>
<name>A0A9K3DAU6_9EUKA</name>
<feature type="non-terminal residue" evidence="1">
    <location>
        <position position="1"/>
    </location>
</feature>
<dbReference type="EMBL" id="BDIP01006174">
    <property type="protein sequence ID" value="GIQ90428.1"/>
    <property type="molecule type" value="Genomic_DNA"/>
</dbReference>
<proteinExistence type="predicted"/>
<protein>
    <submittedName>
        <fullName evidence="1">Uncharacterized protein</fullName>
    </submittedName>
</protein>
<dbReference type="Proteomes" id="UP000265618">
    <property type="component" value="Unassembled WGS sequence"/>
</dbReference>